<reference evidence="3 5" key="2">
    <citation type="submission" date="2019-04" db="EMBL/GenBank/DDBJ databases">
        <title>Genome analysis of Streptococcus suis strain WUSS330.</title>
        <authorList>
            <person name="Chen H."/>
            <person name="Gao X."/>
            <person name="Wu Z."/>
        </authorList>
    </citation>
    <scope>NUCLEOTIDE SEQUENCE [LARGE SCALE GENOMIC DNA]</scope>
    <source>
        <strain evidence="3 5">WUSS330</strain>
    </source>
</reference>
<dbReference type="Pfam" id="PF09683">
    <property type="entry name" value="Lactococcin_972"/>
    <property type="match status" value="1"/>
</dbReference>
<dbReference type="EMBL" id="FIGZ01000008">
    <property type="protein sequence ID" value="CYU85358.1"/>
    <property type="molecule type" value="Genomic_DNA"/>
</dbReference>
<evidence type="ECO:0000313" key="5">
    <source>
        <dbReference type="Proteomes" id="UP000305785"/>
    </source>
</evidence>
<dbReference type="InterPro" id="IPR006540">
    <property type="entry name" value="Lactococcin_972"/>
</dbReference>
<proteinExistence type="predicted"/>
<dbReference type="NCBIfam" id="TIGR01653">
    <property type="entry name" value="lactococcin_972"/>
    <property type="match status" value="1"/>
</dbReference>
<dbReference type="EMBL" id="SSXN01000009">
    <property type="protein sequence ID" value="TII04815.1"/>
    <property type="molecule type" value="Genomic_DNA"/>
</dbReference>
<accession>A0A0Z8FRY3</accession>
<reference evidence="2 4" key="1">
    <citation type="submission" date="2016-02" db="EMBL/GenBank/DDBJ databases">
        <authorList>
            <consortium name="Pathogen Informatics"/>
        </authorList>
    </citation>
    <scope>NUCLEOTIDE SEQUENCE [LARGE SCALE GENOMIC DNA]</scope>
    <source>
        <strain evidence="2 4">LSS44</strain>
    </source>
</reference>
<dbReference type="Proteomes" id="UP000305785">
    <property type="component" value="Unassembled WGS sequence"/>
</dbReference>
<organism evidence="2 4">
    <name type="scientific">Streptococcus suis</name>
    <dbReference type="NCBI Taxonomy" id="1307"/>
    <lineage>
        <taxon>Bacteria</taxon>
        <taxon>Bacillati</taxon>
        <taxon>Bacillota</taxon>
        <taxon>Bacilli</taxon>
        <taxon>Lactobacillales</taxon>
        <taxon>Streptococcaceae</taxon>
        <taxon>Streptococcus</taxon>
    </lineage>
</organism>
<dbReference type="RefSeq" id="WP_024384175.1">
    <property type="nucleotide sequence ID" value="NZ_CEEJ01000006.1"/>
</dbReference>
<feature type="signal peptide" evidence="1">
    <location>
        <begin position="1"/>
        <end position="25"/>
    </location>
</feature>
<evidence type="ECO:0000313" key="2">
    <source>
        <dbReference type="EMBL" id="CYU85358.1"/>
    </source>
</evidence>
<keyword evidence="1" id="KW-0732">Signal</keyword>
<dbReference type="AlphaFoldDB" id="A0A0Z8FRY3"/>
<evidence type="ECO:0000256" key="1">
    <source>
        <dbReference type="SAM" id="SignalP"/>
    </source>
</evidence>
<dbReference type="Gene3D" id="2.60.40.2850">
    <property type="match status" value="1"/>
</dbReference>
<name>A0A0Z8FRY3_STRSU</name>
<gene>
    <name evidence="2" type="ORF">ERS132406_00938</name>
    <name evidence="3" type="ORF">FAJ36_07135</name>
</gene>
<sequence length="94" mass="10408">MKKFAKLGFALGIACSLMVSTVAFADFVDGGEWHYGVGWTGTYGYSNYHHPTRSHTATVKNGQHENRQRQGAGIWAKASITKIPPTGMEYFYGF</sequence>
<feature type="chain" id="PRO_5014243186" evidence="1">
    <location>
        <begin position="26"/>
        <end position="94"/>
    </location>
</feature>
<protein>
    <submittedName>
        <fullName evidence="3">Lactococcin 972 family bacteriocin</fullName>
    </submittedName>
    <submittedName>
        <fullName evidence="2">Putative bacteriocin</fullName>
    </submittedName>
</protein>
<dbReference type="Proteomes" id="UP000072083">
    <property type="component" value="Unassembled WGS sequence"/>
</dbReference>
<evidence type="ECO:0000313" key="4">
    <source>
        <dbReference type="Proteomes" id="UP000072083"/>
    </source>
</evidence>
<evidence type="ECO:0000313" key="3">
    <source>
        <dbReference type="EMBL" id="TII04815.1"/>
    </source>
</evidence>